<keyword evidence="2" id="KW-1185">Reference proteome</keyword>
<dbReference type="Proteomes" id="UP001595456">
    <property type="component" value="Unassembled WGS sequence"/>
</dbReference>
<evidence type="ECO:0000313" key="2">
    <source>
        <dbReference type="Proteomes" id="UP001595456"/>
    </source>
</evidence>
<proteinExistence type="predicted"/>
<name>A0ABV7E449_9SPHN</name>
<sequence>MSQIALPLSLAGTGPARIVIGTANAHVADALTHPESWPFHTAVLTGPPRSGKSLLARWFAAAGRGEAVDDANSLAEDALFHRWNRAQESGTPLLIIGGQPPWDIALPDLRSRLGAALQLEIGQPDDAMAGELLLSMAAERGLALGPDAAAYLVPRAGRAAADLEALVAMIDRLSLERKSPPSPGIWRAALEALHGPDEPRLL</sequence>
<comment type="caution">
    <text evidence="1">The sequence shown here is derived from an EMBL/GenBank/DDBJ whole genome shotgun (WGS) entry which is preliminary data.</text>
</comment>
<evidence type="ECO:0000313" key="1">
    <source>
        <dbReference type="EMBL" id="MFC3097418.1"/>
    </source>
</evidence>
<dbReference type="SUPFAM" id="SSF52540">
    <property type="entry name" value="P-loop containing nucleoside triphosphate hydrolases"/>
    <property type="match status" value="1"/>
</dbReference>
<dbReference type="Gene3D" id="1.10.8.60">
    <property type="match status" value="1"/>
</dbReference>
<dbReference type="RefSeq" id="WP_336926217.1">
    <property type="nucleotide sequence ID" value="NZ_JBANRO010000006.1"/>
</dbReference>
<dbReference type="InterPro" id="IPR027417">
    <property type="entry name" value="P-loop_NTPase"/>
</dbReference>
<accession>A0ABV7E449</accession>
<protein>
    <submittedName>
        <fullName evidence="1">ATPase</fullName>
    </submittedName>
</protein>
<reference evidence="2" key="1">
    <citation type="journal article" date="2019" name="Int. J. Syst. Evol. Microbiol.">
        <title>The Global Catalogue of Microorganisms (GCM) 10K type strain sequencing project: providing services to taxonomists for standard genome sequencing and annotation.</title>
        <authorList>
            <consortium name="The Broad Institute Genomics Platform"/>
            <consortium name="The Broad Institute Genome Sequencing Center for Infectious Disease"/>
            <person name="Wu L."/>
            <person name="Ma J."/>
        </authorList>
    </citation>
    <scope>NUCLEOTIDE SEQUENCE [LARGE SCALE GENOMIC DNA]</scope>
    <source>
        <strain evidence="2">KCTC 52607</strain>
    </source>
</reference>
<organism evidence="1 2">
    <name type="scientific">Alteraurantiacibacter palmitatis</name>
    <dbReference type="NCBI Taxonomy" id="2054628"/>
    <lineage>
        <taxon>Bacteria</taxon>
        <taxon>Pseudomonadati</taxon>
        <taxon>Pseudomonadota</taxon>
        <taxon>Alphaproteobacteria</taxon>
        <taxon>Sphingomonadales</taxon>
        <taxon>Erythrobacteraceae</taxon>
        <taxon>Alteraurantiacibacter</taxon>
    </lineage>
</organism>
<dbReference type="EMBL" id="JBHRST010000008">
    <property type="protein sequence ID" value="MFC3097418.1"/>
    <property type="molecule type" value="Genomic_DNA"/>
</dbReference>
<gene>
    <name evidence="1" type="ORF">ACFODU_06325</name>
</gene>